<keyword evidence="6" id="KW-0804">Transcription</keyword>
<dbReference type="GO" id="GO:0008270">
    <property type="term" value="F:zinc ion binding"/>
    <property type="evidence" value="ECO:0007669"/>
    <property type="project" value="UniProtKB-KW"/>
</dbReference>
<dbReference type="InterPro" id="IPR013087">
    <property type="entry name" value="Znf_C2H2_type"/>
</dbReference>
<keyword evidence="2" id="KW-0677">Repeat</keyword>
<dbReference type="SMART" id="SM00355">
    <property type="entry name" value="ZnF_C2H2"/>
    <property type="match status" value="3"/>
</dbReference>
<dbReference type="AlphaFoldDB" id="A0AAU9LPP9"/>
<protein>
    <recommendedName>
        <fullName evidence="8">C2H2-type domain-containing protein</fullName>
    </recommendedName>
</protein>
<organism evidence="9 10">
    <name type="scientific">Lactuca virosa</name>
    <dbReference type="NCBI Taxonomy" id="75947"/>
    <lineage>
        <taxon>Eukaryota</taxon>
        <taxon>Viridiplantae</taxon>
        <taxon>Streptophyta</taxon>
        <taxon>Embryophyta</taxon>
        <taxon>Tracheophyta</taxon>
        <taxon>Spermatophyta</taxon>
        <taxon>Magnoliopsida</taxon>
        <taxon>eudicotyledons</taxon>
        <taxon>Gunneridae</taxon>
        <taxon>Pentapetalae</taxon>
        <taxon>asterids</taxon>
        <taxon>campanulids</taxon>
        <taxon>Asterales</taxon>
        <taxon>Asteraceae</taxon>
        <taxon>Cichorioideae</taxon>
        <taxon>Cichorieae</taxon>
        <taxon>Lactucinae</taxon>
        <taxon>Lactuca</taxon>
    </lineage>
</organism>
<dbReference type="PROSITE" id="PS50157">
    <property type="entry name" value="ZINC_FINGER_C2H2_2"/>
    <property type="match status" value="2"/>
</dbReference>
<dbReference type="InterPro" id="IPR055187">
    <property type="entry name" value="C2CH-3rd_BIRD-IDD"/>
</dbReference>
<dbReference type="Pfam" id="PF22996">
    <property type="entry name" value="C2H2-2nd_BIRD-IDD"/>
    <property type="match status" value="1"/>
</dbReference>
<dbReference type="Gene3D" id="3.30.160.60">
    <property type="entry name" value="Classic Zinc Finger"/>
    <property type="match status" value="2"/>
</dbReference>
<evidence type="ECO:0000256" key="3">
    <source>
        <dbReference type="ARBA" id="ARBA00022771"/>
    </source>
</evidence>
<dbReference type="PROSITE" id="PS00028">
    <property type="entry name" value="ZINC_FINGER_C2H2_1"/>
    <property type="match status" value="1"/>
</dbReference>
<dbReference type="InterPro" id="IPR036236">
    <property type="entry name" value="Znf_C2H2_sf"/>
</dbReference>
<keyword evidence="3 7" id="KW-0863">Zinc-finger</keyword>
<dbReference type="PANTHER" id="PTHR10593:SF214">
    <property type="entry name" value="PROTEIN INDETERMINATE-DOMAIN 5, CHLOROPLASTIC"/>
    <property type="match status" value="1"/>
</dbReference>
<comment type="caution">
    <text evidence="9">The sequence shown here is derived from an EMBL/GenBank/DDBJ whole genome shotgun (WGS) entry which is preliminary data.</text>
</comment>
<dbReference type="EMBL" id="CAKMRJ010000002">
    <property type="protein sequence ID" value="CAH1416781.1"/>
    <property type="molecule type" value="Genomic_DNA"/>
</dbReference>
<feature type="domain" description="C2H2-type" evidence="8">
    <location>
        <begin position="156"/>
        <end position="183"/>
    </location>
</feature>
<dbReference type="GO" id="GO:0003700">
    <property type="term" value="F:DNA-binding transcription factor activity"/>
    <property type="evidence" value="ECO:0007669"/>
    <property type="project" value="TreeGrafter"/>
</dbReference>
<keyword evidence="1" id="KW-0479">Metal-binding</keyword>
<dbReference type="GO" id="GO:0005634">
    <property type="term" value="C:nucleus"/>
    <property type="evidence" value="ECO:0007669"/>
    <property type="project" value="TreeGrafter"/>
</dbReference>
<reference evidence="9 10" key="1">
    <citation type="submission" date="2022-01" db="EMBL/GenBank/DDBJ databases">
        <authorList>
            <person name="Xiong W."/>
            <person name="Schranz E."/>
        </authorList>
    </citation>
    <scope>NUCLEOTIDE SEQUENCE [LARGE SCALE GENOMIC DNA]</scope>
</reference>
<dbReference type="Pfam" id="PF22995">
    <property type="entry name" value="C2CH-3rd_BIRD-IDD"/>
    <property type="match status" value="1"/>
</dbReference>
<dbReference type="SUPFAM" id="SSF57667">
    <property type="entry name" value="beta-beta-alpha zinc fingers"/>
    <property type="match status" value="2"/>
</dbReference>
<evidence type="ECO:0000256" key="2">
    <source>
        <dbReference type="ARBA" id="ARBA00022737"/>
    </source>
</evidence>
<dbReference type="PANTHER" id="PTHR10593">
    <property type="entry name" value="SERINE/THREONINE-PROTEIN KINASE RIO"/>
    <property type="match status" value="1"/>
</dbReference>
<evidence type="ECO:0000256" key="5">
    <source>
        <dbReference type="ARBA" id="ARBA00023015"/>
    </source>
</evidence>
<feature type="domain" description="C2H2-type" evidence="8">
    <location>
        <begin position="78"/>
        <end position="100"/>
    </location>
</feature>
<evidence type="ECO:0000256" key="4">
    <source>
        <dbReference type="ARBA" id="ARBA00022833"/>
    </source>
</evidence>
<name>A0AAU9LPP9_9ASTR</name>
<dbReference type="Proteomes" id="UP001157418">
    <property type="component" value="Unassembled WGS sequence"/>
</dbReference>
<gene>
    <name evidence="9" type="ORF">LVIROSA_LOCUS4523</name>
</gene>
<proteinExistence type="predicted"/>
<keyword evidence="5" id="KW-0805">Transcription regulation</keyword>
<evidence type="ECO:0000256" key="7">
    <source>
        <dbReference type="PROSITE-ProRule" id="PRU00042"/>
    </source>
</evidence>
<keyword evidence="10" id="KW-1185">Reference proteome</keyword>
<dbReference type="InterPro" id="IPR055186">
    <property type="entry name" value="C2H2-2nd_BIRD-IDD"/>
</dbReference>
<evidence type="ECO:0000259" key="8">
    <source>
        <dbReference type="PROSITE" id="PS50157"/>
    </source>
</evidence>
<dbReference type="InterPro" id="IPR031140">
    <property type="entry name" value="IDD1-16"/>
</dbReference>
<evidence type="ECO:0000256" key="1">
    <source>
        <dbReference type="ARBA" id="ARBA00022723"/>
    </source>
</evidence>
<evidence type="ECO:0000256" key="6">
    <source>
        <dbReference type="ARBA" id="ARBA00023163"/>
    </source>
</evidence>
<accession>A0AAU9LPP9</accession>
<evidence type="ECO:0000313" key="9">
    <source>
        <dbReference type="EMBL" id="CAH1416781.1"/>
    </source>
</evidence>
<dbReference type="Pfam" id="PF13912">
    <property type="entry name" value="zf-C2H2_6"/>
    <property type="match status" value="1"/>
</dbReference>
<keyword evidence="4" id="KW-0862">Zinc</keyword>
<sequence length="550" mass="60583">MASGSFPPSKGDHNTEIMMNSHQEPNLMLPTSLVPSQHHHPIAPMGQRNEPGSSCKFFNFYIEVIEVSAATLLDANRFVCQYCHKGFQREQNLTLHKRVHNLPFHLKTRGAKDAMPRKVYICPEVTCINHHPSHALGDFGGLKKHYLRKHSNDKKHKCDNCSKTYAVESDLRAHLKNCSTKRYICQCGARFASSYRFDHHRDYCDAQVLEDASIIGNNNTTNSISSTTSYLPSSYMGDNSIGSTTNINNNSLIGSTTSYLPISAMGSNDNINNLIDSTMSHLQTFNSHIGFTTPHLGPQISSIQNQTSQSGLSPLITEHESLTNDPSWGLNLARIPYNISSLSSTPQNQHEFQEKTGMGYYTNLMNIEYSNVNPENTSFMGDVSHYGSVEGSNLYSGPGSSSSEFQGFSMLPIGTPNLVANMDLYGSTSGNSNASNMVQPYAMSSSSYGGFIIPQEHNSLFDSQHFGIAENSGFHDIMNSLHNPVTGRGVEFSTINEDVGSSYNQGNYSGYVDGSGYINYGAEREVWNSGTGATMGADEDQYWNQHGFGF</sequence>
<evidence type="ECO:0000313" key="10">
    <source>
        <dbReference type="Proteomes" id="UP001157418"/>
    </source>
</evidence>